<name>A0AA39Q0E1_9AGAR</name>
<keyword evidence="1" id="KW-0346">Stress response</keyword>
<feature type="domain" description="SHSP" evidence="4">
    <location>
        <begin position="32"/>
        <end position="143"/>
    </location>
</feature>
<dbReference type="Proteomes" id="UP001175228">
    <property type="component" value="Unassembled WGS sequence"/>
</dbReference>
<gene>
    <name evidence="5" type="ORF">EDD18DRAFT_1355846</name>
</gene>
<keyword evidence="6" id="KW-1185">Reference proteome</keyword>
<comment type="similarity">
    <text evidence="2 3">Belongs to the small heat shock protein (HSP20) family.</text>
</comment>
<organism evidence="5 6">
    <name type="scientific">Armillaria luteobubalina</name>
    <dbReference type="NCBI Taxonomy" id="153913"/>
    <lineage>
        <taxon>Eukaryota</taxon>
        <taxon>Fungi</taxon>
        <taxon>Dikarya</taxon>
        <taxon>Basidiomycota</taxon>
        <taxon>Agaricomycotina</taxon>
        <taxon>Agaricomycetes</taxon>
        <taxon>Agaricomycetidae</taxon>
        <taxon>Agaricales</taxon>
        <taxon>Marasmiineae</taxon>
        <taxon>Physalacriaceae</taxon>
        <taxon>Armillaria</taxon>
    </lineage>
</organism>
<dbReference type="InterPro" id="IPR008978">
    <property type="entry name" value="HSP20-like_chaperone"/>
</dbReference>
<evidence type="ECO:0000259" key="4">
    <source>
        <dbReference type="PROSITE" id="PS01031"/>
    </source>
</evidence>
<dbReference type="PROSITE" id="PS01031">
    <property type="entry name" value="SHSP"/>
    <property type="match status" value="1"/>
</dbReference>
<evidence type="ECO:0000313" key="6">
    <source>
        <dbReference type="Proteomes" id="UP001175228"/>
    </source>
</evidence>
<dbReference type="EMBL" id="JAUEPU010000022">
    <property type="protein sequence ID" value="KAK0493937.1"/>
    <property type="molecule type" value="Genomic_DNA"/>
</dbReference>
<evidence type="ECO:0000256" key="1">
    <source>
        <dbReference type="ARBA" id="ARBA00023016"/>
    </source>
</evidence>
<dbReference type="AlphaFoldDB" id="A0AA39Q0E1"/>
<dbReference type="Pfam" id="PF00011">
    <property type="entry name" value="HSP20"/>
    <property type="match status" value="1"/>
</dbReference>
<dbReference type="CDD" id="cd06464">
    <property type="entry name" value="ACD_sHsps-like"/>
    <property type="match status" value="1"/>
</dbReference>
<comment type="caution">
    <text evidence="5">The sequence shown here is derived from an EMBL/GenBank/DDBJ whole genome shotgun (WGS) entry which is preliminary data.</text>
</comment>
<proteinExistence type="inferred from homology"/>
<dbReference type="Gene3D" id="2.60.40.790">
    <property type="match status" value="1"/>
</dbReference>
<evidence type="ECO:0000256" key="3">
    <source>
        <dbReference type="RuleBase" id="RU003616"/>
    </source>
</evidence>
<reference evidence="5" key="1">
    <citation type="submission" date="2023-06" db="EMBL/GenBank/DDBJ databases">
        <authorList>
            <consortium name="Lawrence Berkeley National Laboratory"/>
            <person name="Ahrendt S."/>
            <person name="Sahu N."/>
            <person name="Indic B."/>
            <person name="Wong-Bajracharya J."/>
            <person name="Merenyi Z."/>
            <person name="Ke H.-M."/>
            <person name="Monk M."/>
            <person name="Kocsube S."/>
            <person name="Drula E."/>
            <person name="Lipzen A."/>
            <person name="Balint B."/>
            <person name="Henrissat B."/>
            <person name="Andreopoulos B."/>
            <person name="Martin F.M."/>
            <person name="Harder C.B."/>
            <person name="Rigling D."/>
            <person name="Ford K.L."/>
            <person name="Foster G.D."/>
            <person name="Pangilinan J."/>
            <person name="Papanicolaou A."/>
            <person name="Barry K."/>
            <person name="LaButti K."/>
            <person name="Viragh M."/>
            <person name="Koriabine M."/>
            <person name="Yan M."/>
            <person name="Riley R."/>
            <person name="Champramary S."/>
            <person name="Plett K.L."/>
            <person name="Tsai I.J."/>
            <person name="Slot J."/>
            <person name="Sipos G."/>
            <person name="Plett J."/>
            <person name="Nagy L.G."/>
            <person name="Grigoriev I.V."/>
        </authorList>
    </citation>
    <scope>NUCLEOTIDE SEQUENCE</scope>
    <source>
        <strain evidence="5">HWK02</strain>
    </source>
</reference>
<dbReference type="InterPro" id="IPR002068">
    <property type="entry name" value="A-crystallin/Hsp20_dom"/>
</dbReference>
<dbReference type="SUPFAM" id="SSF49764">
    <property type="entry name" value="HSP20-like chaperones"/>
    <property type="match status" value="1"/>
</dbReference>
<evidence type="ECO:0000313" key="5">
    <source>
        <dbReference type="EMBL" id="KAK0493937.1"/>
    </source>
</evidence>
<dbReference type="PANTHER" id="PTHR11527">
    <property type="entry name" value="HEAT-SHOCK PROTEIN 20 FAMILY MEMBER"/>
    <property type="match status" value="1"/>
</dbReference>
<dbReference type="InterPro" id="IPR031107">
    <property type="entry name" value="Small_HSP"/>
</dbReference>
<protein>
    <submittedName>
        <fullName evidence="5">HSP20-like chaperone</fullName>
    </submittedName>
</protein>
<evidence type="ECO:0000256" key="2">
    <source>
        <dbReference type="PROSITE-ProRule" id="PRU00285"/>
    </source>
</evidence>
<sequence length="143" mass="15721">MSTPQSTSVVPAFQAAASSTDSVFKASHTHKFTAGHTTPKMDLYGDPKTDRINVIIELPGLAKEDVHIHWDGRHITIGAEIPERDGDTSGYIVCERTVGKFRRTLTTPHGIKKEDIKASLEKGLLMLSFPKAPVLVQKRIMIS</sequence>
<accession>A0AA39Q0E1</accession>